<dbReference type="AlphaFoldDB" id="A0A502DV97"/>
<evidence type="ECO:0000256" key="1">
    <source>
        <dbReference type="SAM" id="Coils"/>
    </source>
</evidence>
<feature type="compositionally biased region" description="Polar residues" evidence="2">
    <location>
        <begin position="184"/>
        <end position="197"/>
    </location>
</feature>
<feature type="coiled-coil region" evidence="1">
    <location>
        <begin position="244"/>
        <end position="275"/>
    </location>
</feature>
<dbReference type="OrthoDB" id="2154696at2"/>
<feature type="transmembrane region" description="Helical" evidence="3">
    <location>
        <begin position="283"/>
        <end position="304"/>
    </location>
</feature>
<reference evidence="4 5" key="1">
    <citation type="journal article" date="2019" name="Environ. Microbiol.">
        <title>Species interactions and distinct microbial communities in high Arctic permafrost affected cryosols are associated with the CH4 and CO2 gas fluxes.</title>
        <authorList>
            <person name="Altshuler I."/>
            <person name="Hamel J."/>
            <person name="Turney S."/>
            <person name="Magnuson E."/>
            <person name="Levesque R."/>
            <person name="Greer C."/>
            <person name="Whyte L.G."/>
        </authorList>
    </citation>
    <scope>NUCLEOTIDE SEQUENCE [LARGE SCALE GENOMIC DNA]</scope>
    <source>
        <strain evidence="4 5">S06.C</strain>
    </source>
</reference>
<name>A0A502DV97_9BURK</name>
<sequence>MPASRVSWGAIFAGLFLALATYLFLGVLGTAIGSGSIDAMQAGNPLAGFGTGAGVWVGVSTIVALAVGAFFAGRTAPGKGILHGVLCWAVTTLVTVYALSSLAGGVIGTASRVAGSGISLAGQGVAAAAPGIASGVKDQMQKNGVDFDFSDARKQLETLLRQTGKAELNPDTLKSKANEAVQDGKSTAGNAATTPQASGDDLSSLFDRLRQKAQPSLDAADKEALVNVIMARTGKSRPEAEQIAANYEQSYNQALAKYNELKVQAEQKAREAGEAAAKGVSKAAWAGVIVMLIGLLVSAAAGFFGRSTARRSEPLFAL</sequence>
<organism evidence="4 5">
    <name type="scientific">Variovorax guangxiensis</name>
    <dbReference type="NCBI Taxonomy" id="1775474"/>
    <lineage>
        <taxon>Bacteria</taxon>
        <taxon>Pseudomonadati</taxon>
        <taxon>Pseudomonadota</taxon>
        <taxon>Betaproteobacteria</taxon>
        <taxon>Burkholderiales</taxon>
        <taxon>Comamonadaceae</taxon>
        <taxon>Variovorax</taxon>
    </lineage>
</organism>
<feature type="transmembrane region" description="Helical" evidence="3">
    <location>
        <begin position="12"/>
        <end position="33"/>
    </location>
</feature>
<comment type="caution">
    <text evidence="4">The sequence shown here is derived from an EMBL/GenBank/DDBJ whole genome shotgun (WGS) entry which is preliminary data.</text>
</comment>
<evidence type="ECO:0008006" key="6">
    <source>
        <dbReference type="Google" id="ProtNLM"/>
    </source>
</evidence>
<feature type="region of interest" description="Disordered" evidence="2">
    <location>
        <begin position="167"/>
        <end position="202"/>
    </location>
</feature>
<dbReference type="Proteomes" id="UP000319212">
    <property type="component" value="Unassembled WGS sequence"/>
</dbReference>
<keyword evidence="3" id="KW-1133">Transmembrane helix</keyword>
<keyword evidence="1" id="KW-0175">Coiled coil</keyword>
<evidence type="ECO:0000313" key="4">
    <source>
        <dbReference type="EMBL" id="TPG29428.1"/>
    </source>
</evidence>
<accession>A0A502DV97</accession>
<dbReference type="EMBL" id="RCZI01000002">
    <property type="protein sequence ID" value="TPG29428.1"/>
    <property type="molecule type" value="Genomic_DNA"/>
</dbReference>
<feature type="transmembrane region" description="Helical" evidence="3">
    <location>
        <begin position="85"/>
        <end position="107"/>
    </location>
</feature>
<feature type="transmembrane region" description="Helical" evidence="3">
    <location>
        <begin position="53"/>
        <end position="73"/>
    </location>
</feature>
<proteinExistence type="predicted"/>
<evidence type="ECO:0000256" key="3">
    <source>
        <dbReference type="SAM" id="Phobius"/>
    </source>
</evidence>
<protein>
    <recommendedName>
        <fullName evidence="6">CAP-Gly protein</fullName>
    </recommendedName>
</protein>
<keyword evidence="3" id="KW-0472">Membrane</keyword>
<gene>
    <name evidence="4" type="ORF">EAH82_10160</name>
</gene>
<evidence type="ECO:0000313" key="5">
    <source>
        <dbReference type="Proteomes" id="UP000319212"/>
    </source>
</evidence>
<evidence type="ECO:0000256" key="2">
    <source>
        <dbReference type="SAM" id="MobiDB-lite"/>
    </source>
</evidence>
<keyword evidence="3" id="KW-0812">Transmembrane</keyword>